<dbReference type="Gene3D" id="3.40.720.10">
    <property type="entry name" value="Alkaline Phosphatase, subunit A"/>
    <property type="match status" value="1"/>
</dbReference>
<evidence type="ECO:0000256" key="1">
    <source>
        <dbReference type="ARBA" id="ARBA00008779"/>
    </source>
</evidence>
<comment type="caution">
    <text evidence="7">The sequence shown here is derived from an EMBL/GenBank/DDBJ whole genome shotgun (WGS) entry which is preliminary data.</text>
</comment>
<sequence length="557" mass="62034" precursor="true">MRTKSFVEFCLAVAVSGAAVAADVGNAADERPARRPNIVVVMADDMGYSDAGCYGGEVETPNIDALASEGVRFTSFYNCSRCCQTRASMVTGAYPHRVGMAEFGQTMDRTVPTVVESLKTAGYSTGMVGKWHLTKLPATDNEQDRIRWMNHRLDLNIPFGDIRSYPTRRGFEKFYGIIWGVVDHFDPFSLTDGEQPVPEVPEDFYFTDAITRRSVDQIEEFSQRDKPFMMYVAYTAPHWPLHARQEDIAKYSGRYDAGWESIRKSRSQRQAELGVIPADAPLGENSARRSNWERLSPRQQRFQAAKMEVHAAMIDRVDQGVGQIVEKLRSTGQLENTVVFFLSDNGASPEIPGHAGYDRNGGTRDGRDSLREAELRRGDNVEKVGTEESYAGIGPSWASVSNTPLRYWKGESYDGGCRTPMIVHWPAGLRVAAGEMTSEVGHVIDLAPTWLELAGAEPLPGSLLDGVSLAPVLAGKVLDKERTLYFDHQGGHGVRKGRWKASKLSRGDWQLFDIVADPAETRDLAESRRPVLDALVQQWDSWLEQVSSERKKEFAAR</sequence>
<dbReference type="CDD" id="cd16025">
    <property type="entry name" value="PAS_like"/>
    <property type="match status" value="1"/>
</dbReference>
<name>A0A5C5YR88_9BACT</name>
<dbReference type="Pfam" id="PF00884">
    <property type="entry name" value="Sulfatase"/>
    <property type="match status" value="1"/>
</dbReference>
<dbReference type="PROSITE" id="PS00149">
    <property type="entry name" value="SULFATASE_2"/>
    <property type="match status" value="1"/>
</dbReference>
<evidence type="ECO:0000259" key="6">
    <source>
        <dbReference type="Pfam" id="PF00884"/>
    </source>
</evidence>
<feature type="domain" description="Sulfatase N-terminal" evidence="6">
    <location>
        <begin position="36"/>
        <end position="456"/>
    </location>
</feature>
<evidence type="ECO:0000313" key="8">
    <source>
        <dbReference type="Proteomes" id="UP000318478"/>
    </source>
</evidence>
<dbReference type="OrthoDB" id="9783154at2"/>
<dbReference type="PANTHER" id="PTHR42693:SF53">
    <property type="entry name" value="ENDO-4-O-SULFATASE"/>
    <property type="match status" value="1"/>
</dbReference>
<dbReference type="RefSeq" id="WP_146586246.1">
    <property type="nucleotide sequence ID" value="NZ_SJPO01000004.1"/>
</dbReference>
<feature type="signal peptide" evidence="5">
    <location>
        <begin position="1"/>
        <end position="21"/>
    </location>
</feature>
<organism evidence="7 8">
    <name type="scientific">Posidoniimonas polymericola</name>
    <dbReference type="NCBI Taxonomy" id="2528002"/>
    <lineage>
        <taxon>Bacteria</taxon>
        <taxon>Pseudomonadati</taxon>
        <taxon>Planctomycetota</taxon>
        <taxon>Planctomycetia</taxon>
        <taxon>Pirellulales</taxon>
        <taxon>Lacipirellulaceae</taxon>
        <taxon>Posidoniimonas</taxon>
    </lineage>
</organism>
<dbReference type="GO" id="GO:0046872">
    <property type="term" value="F:metal ion binding"/>
    <property type="evidence" value="ECO:0007669"/>
    <property type="project" value="UniProtKB-KW"/>
</dbReference>
<keyword evidence="8" id="KW-1185">Reference proteome</keyword>
<dbReference type="Proteomes" id="UP000318478">
    <property type="component" value="Unassembled WGS sequence"/>
</dbReference>
<dbReference type="InterPro" id="IPR017850">
    <property type="entry name" value="Alkaline_phosphatase_core_sf"/>
</dbReference>
<dbReference type="EC" id="3.1.6.1" evidence="7"/>
<dbReference type="InterPro" id="IPR050738">
    <property type="entry name" value="Sulfatase"/>
</dbReference>
<evidence type="ECO:0000256" key="4">
    <source>
        <dbReference type="ARBA" id="ARBA00022837"/>
    </source>
</evidence>
<keyword evidence="4" id="KW-0106">Calcium</keyword>
<dbReference type="AlphaFoldDB" id="A0A5C5YR88"/>
<dbReference type="GO" id="GO:0004065">
    <property type="term" value="F:arylsulfatase activity"/>
    <property type="evidence" value="ECO:0007669"/>
    <property type="project" value="UniProtKB-EC"/>
</dbReference>
<accession>A0A5C5YR88</accession>
<dbReference type="Gene3D" id="3.30.1120.10">
    <property type="match status" value="1"/>
</dbReference>
<dbReference type="SUPFAM" id="SSF53649">
    <property type="entry name" value="Alkaline phosphatase-like"/>
    <property type="match status" value="1"/>
</dbReference>
<keyword evidence="2" id="KW-0479">Metal-binding</keyword>
<comment type="similarity">
    <text evidence="1">Belongs to the sulfatase family.</text>
</comment>
<dbReference type="InterPro" id="IPR024607">
    <property type="entry name" value="Sulfatase_CS"/>
</dbReference>
<evidence type="ECO:0000256" key="2">
    <source>
        <dbReference type="ARBA" id="ARBA00022723"/>
    </source>
</evidence>
<gene>
    <name evidence="7" type="primary">atsA_15</name>
    <name evidence="7" type="ORF">Pla123a_19140</name>
</gene>
<dbReference type="PANTHER" id="PTHR42693">
    <property type="entry name" value="ARYLSULFATASE FAMILY MEMBER"/>
    <property type="match status" value="1"/>
</dbReference>
<dbReference type="EMBL" id="SJPO01000004">
    <property type="protein sequence ID" value="TWT77257.1"/>
    <property type="molecule type" value="Genomic_DNA"/>
</dbReference>
<dbReference type="InterPro" id="IPR000917">
    <property type="entry name" value="Sulfatase_N"/>
</dbReference>
<keyword evidence="5" id="KW-0732">Signal</keyword>
<proteinExistence type="inferred from homology"/>
<keyword evidence="3 7" id="KW-0378">Hydrolase</keyword>
<evidence type="ECO:0000256" key="3">
    <source>
        <dbReference type="ARBA" id="ARBA00022801"/>
    </source>
</evidence>
<protein>
    <submittedName>
        <fullName evidence="7">Arylsulfatase</fullName>
        <ecNumber evidence="7">3.1.6.1</ecNumber>
    </submittedName>
</protein>
<evidence type="ECO:0000256" key="5">
    <source>
        <dbReference type="SAM" id="SignalP"/>
    </source>
</evidence>
<reference evidence="7 8" key="1">
    <citation type="submission" date="2019-02" db="EMBL/GenBank/DDBJ databases">
        <title>Deep-cultivation of Planctomycetes and their phenomic and genomic characterization uncovers novel biology.</title>
        <authorList>
            <person name="Wiegand S."/>
            <person name="Jogler M."/>
            <person name="Boedeker C."/>
            <person name="Pinto D."/>
            <person name="Vollmers J."/>
            <person name="Rivas-Marin E."/>
            <person name="Kohn T."/>
            <person name="Peeters S.H."/>
            <person name="Heuer A."/>
            <person name="Rast P."/>
            <person name="Oberbeckmann S."/>
            <person name="Bunk B."/>
            <person name="Jeske O."/>
            <person name="Meyerdierks A."/>
            <person name="Storesund J.E."/>
            <person name="Kallscheuer N."/>
            <person name="Luecker S."/>
            <person name="Lage O.M."/>
            <person name="Pohl T."/>
            <person name="Merkel B.J."/>
            <person name="Hornburger P."/>
            <person name="Mueller R.-W."/>
            <person name="Bruemmer F."/>
            <person name="Labrenz M."/>
            <person name="Spormann A.M."/>
            <person name="Op Den Camp H."/>
            <person name="Overmann J."/>
            <person name="Amann R."/>
            <person name="Jetten M.S.M."/>
            <person name="Mascher T."/>
            <person name="Medema M.H."/>
            <person name="Devos D.P."/>
            <person name="Kaster A.-K."/>
            <person name="Ovreas L."/>
            <person name="Rohde M."/>
            <person name="Galperin M.Y."/>
            <person name="Jogler C."/>
        </authorList>
    </citation>
    <scope>NUCLEOTIDE SEQUENCE [LARGE SCALE GENOMIC DNA]</scope>
    <source>
        <strain evidence="7 8">Pla123a</strain>
    </source>
</reference>
<evidence type="ECO:0000313" key="7">
    <source>
        <dbReference type="EMBL" id="TWT77257.1"/>
    </source>
</evidence>
<feature type="chain" id="PRO_5022974185" evidence="5">
    <location>
        <begin position="22"/>
        <end position="557"/>
    </location>
</feature>